<dbReference type="PANTHER" id="PTHR23253">
    <property type="entry name" value="EUKARYOTIC TRANSLATION INITIATION FACTOR 4 GAMMA"/>
    <property type="match status" value="1"/>
</dbReference>
<dbReference type="PROSITE" id="PS51366">
    <property type="entry name" value="MI"/>
    <property type="match status" value="1"/>
</dbReference>
<evidence type="ECO:0000256" key="4">
    <source>
        <dbReference type="ARBA" id="ARBA00022845"/>
    </source>
</evidence>
<dbReference type="OrthoDB" id="514777at2759"/>
<dbReference type="Pfam" id="PF02854">
    <property type="entry name" value="MIF4G"/>
    <property type="match status" value="1"/>
</dbReference>
<evidence type="ECO:0000256" key="5">
    <source>
        <dbReference type="ARBA" id="ARBA00022917"/>
    </source>
</evidence>
<feature type="region of interest" description="Disordered" evidence="6">
    <location>
        <begin position="273"/>
        <end position="313"/>
    </location>
</feature>
<protein>
    <recommendedName>
        <fullName evidence="11">Eukaryotic translation initiation factor 4 gamma 1-like</fullName>
    </recommendedName>
</protein>
<evidence type="ECO:0000259" key="7">
    <source>
        <dbReference type="PROSITE" id="PS51363"/>
    </source>
</evidence>
<feature type="region of interest" description="Disordered" evidence="6">
    <location>
        <begin position="146"/>
        <end position="251"/>
    </location>
</feature>
<evidence type="ECO:0000313" key="9">
    <source>
        <dbReference type="EMBL" id="CAG5135958.1"/>
    </source>
</evidence>
<feature type="region of interest" description="Disordered" evidence="6">
    <location>
        <begin position="699"/>
        <end position="742"/>
    </location>
</feature>
<gene>
    <name evidence="9" type="ORF">CUNI_LOCUS21516</name>
</gene>
<keyword evidence="10" id="KW-1185">Reference proteome</keyword>
<feature type="compositionally biased region" description="Basic and acidic residues" evidence="6">
    <location>
        <begin position="723"/>
        <end position="732"/>
    </location>
</feature>
<reference evidence="9" key="1">
    <citation type="submission" date="2021-04" db="EMBL/GenBank/DDBJ databases">
        <authorList>
            <consortium name="Molecular Ecology Group"/>
        </authorList>
    </citation>
    <scope>NUCLEOTIDE SEQUENCE</scope>
</reference>
<dbReference type="EMBL" id="CAJHNH020008476">
    <property type="protein sequence ID" value="CAG5135958.1"/>
    <property type="molecule type" value="Genomic_DNA"/>
</dbReference>
<dbReference type="GO" id="GO:0003743">
    <property type="term" value="F:translation initiation factor activity"/>
    <property type="evidence" value="ECO:0007669"/>
    <property type="project" value="UniProtKB-KW"/>
</dbReference>
<dbReference type="Proteomes" id="UP000678393">
    <property type="component" value="Unassembled WGS sequence"/>
</dbReference>
<feature type="compositionally biased region" description="Low complexity" evidence="6">
    <location>
        <begin position="96"/>
        <end position="109"/>
    </location>
</feature>
<evidence type="ECO:0000256" key="6">
    <source>
        <dbReference type="SAM" id="MobiDB-lite"/>
    </source>
</evidence>
<dbReference type="SMART" id="SM00515">
    <property type="entry name" value="eIF5C"/>
    <property type="match status" value="1"/>
</dbReference>
<evidence type="ECO:0000256" key="2">
    <source>
        <dbReference type="ARBA" id="ARBA00022540"/>
    </source>
</evidence>
<keyword evidence="3" id="KW-0597">Phosphoprotein</keyword>
<dbReference type="InterPro" id="IPR003307">
    <property type="entry name" value="W2_domain"/>
</dbReference>
<feature type="domain" description="W2" evidence="7">
    <location>
        <begin position="1134"/>
        <end position="1298"/>
    </location>
</feature>
<organism evidence="9 10">
    <name type="scientific">Candidula unifasciata</name>
    <dbReference type="NCBI Taxonomy" id="100452"/>
    <lineage>
        <taxon>Eukaryota</taxon>
        <taxon>Metazoa</taxon>
        <taxon>Spiralia</taxon>
        <taxon>Lophotrochozoa</taxon>
        <taxon>Mollusca</taxon>
        <taxon>Gastropoda</taxon>
        <taxon>Heterobranchia</taxon>
        <taxon>Euthyneura</taxon>
        <taxon>Panpulmonata</taxon>
        <taxon>Eupulmonata</taxon>
        <taxon>Stylommatophora</taxon>
        <taxon>Helicina</taxon>
        <taxon>Helicoidea</taxon>
        <taxon>Geomitridae</taxon>
        <taxon>Candidula</taxon>
    </lineage>
</organism>
<feature type="region of interest" description="Disordered" evidence="6">
    <location>
        <begin position="760"/>
        <end position="896"/>
    </location>
</feature>
<dbReference type="FunFam" id="1.25.40.180:FF:000042">
    <property type="entry name" value="Eukaryotic translation initiation factor 4 gamma"/>
    <property type="match status" value="1"/>
</dbReference>
<dbReference type="InterPro" id="IPR003890">
    <property type="entry name" value="MIF4G-like_typ-3"/>
</dbReference>
<feature type="compositionally biased region" description="Polar residues" evidence="6">
    <location>
        <begin position="813"/>
        <end position="831"/>
    </location>
</feature>
<dbReference type="InterPro" id="IPR003891">
    <property type="entry name" value="Initiation_fac_eIF4g_MI"/>
</dbReference>
<feature type="compositionally biased region" description="Basic and acidic residues" evidence="6">
    <location>
        <begin position="274"/>
        <end position="286"/>
    </location>
</feature>
<feature type="compositionally biased region" description="Basic and acidic residues" evidence="6">
    <location>
        <begin position="168"/>
        <end position="183"/>
    </location>
</feature>
<dbReference type="GO" id="GO:0016281">
    <property type="term" value="C:eukaryotic translation initiation factor 4F complex"/>
    <property type="evidence" value="ECO:0007669"/>
    <property type="project" value="TreeGrafter"/>
</dbReference>
<dbReference type="CDD" id="cd11559">
    <property type="entry name" value="W2_eIF4G1_like"/>
    <property type="match status" value="1"/>
</dbReference>
<keyword evidence="2" id="KW-0396">Initiation factor</keyword>
<feature type="region of interest" description="Disordered" evidence="6">
    <location>
        <begin position="33"/>
        <end position="134"/>
    </location>
</feature>
<keyword evidence="4" id="KW-0810">Translation regulation</keyword>
<keyword evidence="5" id="KW-0648">Protein biosynthesis</keyword>
<dbReference type="SMART" id="SM00543">
    <property type="entry name" value="MIF4G"/>
    <property type="match status" value="1"/>
</dbReference>
<feature type="compositionally biased region" description="Polar residues" evidence="6">
    <location>
        <begin position="783"/>
        <end position="796"/>
    </location>
</feature>
<dbReference type="Gene3D" id="1.25.40.180">
    <property type="match status" value="3"/>
</dbReference>
<dbReference type="SMART" id="SM00544">
    <property type="entry name" value="MA3"/>
    <property type="match status" value="1"/>
</dbReference>
<evidence type="ECO:0000313" key="10">
    <source>
        <dbReference type="Proteomes" id="UP000678393"/>
    </source>
</evidence>
<evidence type="ECO:0008006" key="11">
    <source>
        <dbReference type="Google" id="ProtNLM"/>
    </source>
</evidence>
<feature type="compositionally biased region" description="Basic and acidic residues" evidence="6">
    <location>
        <begin position="875"/>
        <end position="896"/>
    </location>
</feature>
<comment type="similarity">
    <text evidence="1">Belongs to the eukaryotic initiation factor 4G family.</text>
</comment>
<feature type="domain" description="MI" evidence="8">
    <location>
        <begin position="943"/>
        <end position="1065"/>
    </location>
</feature>
<proteinExistence type="inferred from homology"/>
<sequence length="1298" mass="144065">MDAYIDKADGASSGSGENYITRTNNALDVASEARSGGAAVQHSGQNVSDAIVTKPVAATRAPEGTDLNVPRQLPATESRGLTRDDSANSQKLTESQKQAAAPVAPTQVQNEAIEVDDKPPQTVPESKQVDIPAGENVKTLSSSIALSQEPPSVPKAPVHTVTPVSAEETEKKVVPSLKKESKTQVEAPPTASVPTATNISTPTTNQNQPPAEQTRNTAPGHYRAPGQIDRVSSKPVENGIADNVHAEPVPTISVNAVSDSSVGNYPFIDESESLEFRKPKSEDMRKGLTQGSNSSSAPKPPATRPSAEMTKKDGKLQYARAYLMELRECATSQAKPEGLPNLEIILDRPVTASSRGSSSAPLDFTPAFFQQSASGQRHAPPIGKSNSRNRPRSDMQVPQRIITSVSLQGSVKALHQSEKPWKPSPKQLSTGEIAEKTKSLESAVLFIMNRLTPTNFEKLAVEMKKLNISTYEDLQELVKIFFDKVTMETKFVEAYALLCKVMSGLRVPPPADSGIKENQATFRVVMLTKCQQEFEADKTVVFEDPEEKKRKIETEMPEGPERTEKIENTLYQMKLKRLKFYGNIRFIGELFKLNMLTENIMHDCIYRLLKARDDDSLVSLCNLITTVGQALDTDKAKTRMDQYFAQMSKIAEERKSRIKFTLRDAIELRNNKWKTRKEQTGPKKLEDVHKDYQDEQATKQFLQSQPLPPRNDPQPNSRRGSRQRQDENKPTDDGWNTVGSKSLRIDASKMKLSKNVVDENSIQLGPGGGMKQFSMWSRGSYGAAQTSQDNERSSAPANRFSALRGEEDHRNYQRSPSRGDSSSLPNRNTRQGPPAGHGRGKILARSSQEGDRRDALASARTIVGGRSQNSSRDNSWNREDRRNTLPPRGSRERDNVMTRSDISMQPNADPFLVPAVPPLVGATAVPGPEEEGLKLVRPLSESEMEFKAKTILEEYLSVLDLGEAKLCLRELRGQQYLHVFVTSCVNEVLERSKKDRDLTGSFLHEMVKDGRISMDVYLRGLSDVLQYAEDMVIDVPMMWSYLAQIILPMLIGGSLSWASLPATLKPSLGERGCAKLVAEILQLAKDKVGEDEVALMWQNSGLVWTTFLPADEVDRFLKDKRLEFTVSQVARAPARVPVHGQVELIEDIERIIRESGTSSDIFAYVDAKVGADKQDRQFIRSLVTAMVNASIPTETMKFNEDVVKTHKAVLQRYIKSNPDLELQALYAIQALMHKLEHPSGVIANIFDVLYDEEVISEEAFKQWEKSSDPLEAEGKGACSMQLTQFFTWLRENEEIEAS</sequence>
<accession>A0A8S4A6R1</accession>
<dbReference type="PANTHER" id="PTHR23253:SF78">
    <property type="entry name" value="EUKARYOTIC TRANSLATION INITIATION FACTOR 4G1, ISOFORM B-RELATED"/>
    <property type="match status" value="1"/>
</dbReference>
<evidence type="ECO:0000256" key="3">
    <source>
        <dbReference type="ARBA" id="ARBA00022553"/>
    </source>
</evidence>
<dbReference type="Pfam" id="PF02847">
    <property type="entry name" value="MA3"/>
    <property type="match status" value="1"/>
</dbReference>
<comment type="caution">
    <text evidence="9">The sequence shown here is derived from an EMBL/GenBank/DDBJ whole genome shotgun (WGS) entry which is preliminary data.</text>
</comment>
<dbReference type="SUPFAM" id="SSF48371">
    <property type="entry name" value="ARM repeat"/>
    <property type="match status" value="3"/>
</dbReference>
<evidence type="ECO:0000256" key="1">
    <source>
        <dbReference type="ARBA" id="ARBA00005775"/>
    </source>
</evidence>
<dbReference type="Pfam" id="PF02020">
    <property type="entry name" value="W2"/>
    <property type="match status" value="1"/>
</dbReference>
<dbReference type="GO" id="GO:0006417">
    <property type="term" value="P:regulation of translation"/>
    <property type="evidence" value="ECO:0007669"/>
    <property type="project" value="UniProtKB-KW"/>
</dbReference>
<evidence type="ECO:0000259" key="8">
    <source>
        <dbReference type="PROSITE" id="PS51366"/>
    </source>
</evidence>
<dbReference type="GO" id="GO:0003729">
    <property type="term" value="F:mRNA binding"/>
    <property type="evidence" value="ECO:0007669"/>
    <property type="project" value="TreeGrafter"/>
</dbReference>
<dbReference type="PROSITE" id="PS51363">
    <property type="entry name" value="W2"/>
    <property type="match status" value="1"/>
</dbReference>
<feature type="compositionally biased region" description="Polar residues" evidence="6">
    <location>
        <begin position="192"/>
        <end position="217"/>
    </location>
</feature>
<dbReference type="InterPro" id="IPR016024">
    <property type="entry name" value="ARM-type_fold"/>
</dbReference>
<feature type="region of interest" description="Disordered" evidence="6">
    <location>
        <begin position="414"/>
        <end position="433"/>
    </location>
</feature>
<feature type="region of interest" description="Disordered" evidence="6">
    <location>
        <begin position="371"/>
        <end position="395"/>
    </location>
</feature>
<name>A0A8S4A6R1_9EUPU</name>